<name>A0AAN6H202_9PEZI</name>
<comment type="caution">
    <text evidence="4">The sequence shown here is derived from an EMBL/GenBank/DDBJ whole genome shotgun (WGS) entry which is preliminary data.</text>
</comment>
<keyword evidence="5" id="KW-1185">Reference proteome</keyword>
<reference evidence="4" key="1">
    <citation type="submission" date="2023-06" db="EMBL/GenBank/DDBJ databases">
        <title>Black Yeasts Isolated from many extreme environments.</title>
        <authorList>
            <person name="Coleine C."/>
            <person name="Stajich J.E."/>
            <person name="Selbmann L."/>
        </authorList>
    </citation>
    <scope>NUCLEOTIDE SEQUENCE</scope>
    <source>
        <strain evidence="4">CCFEE 5200</strain>
    </source>
</reference>
<protein>
    <submittedName>
        <fullName evidence="4">DNA repair protein rad2</fullName>
    </submittedName>
</protein>
<dbReference type="PANTHER" id="PTHR16171:SF7">
    <property type="entry name" value="DNA REPAIR PROTEIN RAD2"/>
    <property type="match status" value="1"/>
</dbReference>
<dbReference type="PANTHER" id="PTHR16171">
    <property type="entry name" value="DNA REPAIR PROTEIN COMPLEMENTING XP-G CELLS-RELATED"/>
    <property type="match status" value="1"/>
</dbReference>
<dbReference type="EMBL" id="JAUJLE010000602">
    <property type="protein sequence ID" value="KAK0952598.1"/>
    <property type="molecule type" value="Genomic_DNA"/>
</dbReference>
<dbReference type="GO" id="GO:0004520">
    <property type="term" value="F:DNA endonuclease activity"/>
    <property type="evidence" value="ECO:0007669"/>
    <property type="project" value="TreeGrafter"/>
</dbReference>
<dbReference type="Proteomes" id="UP001175353">
    <property type="component" value="Unassembled WGS sequence"/>
</dbReference>
<dbReference type="SMART" id="SM00279">
    <property type="entry name" value="HhH2"/>
    <property type="match status" value="1"/>
</dbReference>
<evidence type="ECO:0000313" key="4">
    <source>
        <dbReference type="EMBL" id="KAK0952598.1"/>
    </source>
</evidence>
<evidence type="ECO:0000256" key="2">
    <source>
        <dbReference type="ARBA" id="ARBA00023242"/>
    </source>
</evidence>
<evidence type="ECO:0000313" key="5">
    <source>
        <dbReference type="Proteomes" id="UP001175353"/>
    </source>
</evidence>
<gene>
    <name evidence="4" type="primary">RAD2_7</name>
    <name evidence="4" type="ORF">LTR91_024316</name>
</gene>
<accession>A0AAN6H202</accession>
<comment type="subcellular location">
    <subcellularLocation>
        <location evidence="1">Nucleus</location>
    </subcellularLocation>
</comment>
<proteinExistence type="predicted"/>
<keyword evidence="2" id="KW-0539">Nucleus</keyword>
<evidence type="ECO:0000256" key="1">
    <source>
        <dbReference type="ARBA" id="ARBA00004123"/>
    </source>
</evidence>
<dbReference type="GO" id="GO:0003697">
    <property type="term" value="F:single-stranded DNA binding"/>
    <property type="evidence" value="ECO:0007669"/>
    <property type="project" value="TreeGrafter"/>
</dbReference>
<sequence length="230" mass="25484">MLPRVRIQSHARQLIAVANLLGSDYTEGLAGVGPVTALEILGEFDGSLVKFREWWEAVQMNVITKENDEGNPFRKKFRKNATKLFLPPPFPDPRIAQACIEPEIESDALPFQWGVPDLDALRTFLMATTVRTQERTDDVLVPVIKDMNRRADEGTQANIKAFFDGGVGVGAARINARGEACAPRKRLEGSRRLGNALGRMAERVQRVDMQGVEAEERADEDEVGPATNDL</sequence>
<dbReference type="GO" id="GO:0005634">
    <property type="term" value="C:nucleus"/>
    <property type="evidence" value="ECO:0007669"/>
    <property type="project" value="UniProtKB-SubCell"/>
</dbReference>
<feature type="region of interest" description="Disordered" evidence="3">
    <location>
        <begin position="207"/>
        <end position="230"/>
    </location>
</feature>
<dbReference type="AlphaFoldDB" id="A0AAN6H202"/>
<dbReference type="InterPro" id="IPR008918">
    <property type="entry name" value="HhH2"/>
</dbReference>
<evidence type="ECO:0000256" key="3">
    <source>
        <dbReference type="SAM" id="MobiDB-lite"/>
    </source>
</evidence>
<dbReference type="InterPro" id="IPR036279">
    <property type="entry name" value="5-3_exonuclease_C_sf"/>
</dbReference>
<dbReference type="SUPFAM" id="SSF47807">
    <property type="entry name" value="5' to 3' exonuclease, C-terminal subdomain"/>
    <property type="match status" value="1"/>
</dbReference>
<dbReference type="Gene3D" id="1.10.150.20">
    <property type="entry name" value="5' to 3' exonuclease, C-terminal subdomain"/>
    <property type="match status" value="1"/>
</dbReference>
<organism evidence="4 5">
    <name type="scientific">Friedmanniomyces endolithicus</name>
    <dbReference type="NCBI Taxonomy" id="329885"/>
    <lineage>
        <taxon>Eukaryota</taxon>
        <taxon>Fungi</taxon>
        <taxon>Dikarya</taxon>
        <taxon>Ascomycota</taxon>
        <taxon>Pezizomycotina</taxon>
        <taxon>Dothideomycetes</taxon>
        <taxon>Dothideomycetidae</taxon>
        <taxon>Mycosphaerellales</taxon>
        <taxon>Teratosphaeriaceae</taxon>
        <taxon>Friedmanniomyces</taxon>
    </lineage>
</organism>